<keyword evidence="3" id="KW-1185">Reference proteome</keyword>
<reference evidence="2 3" key="1">
    <citation type="submission" date="2019-08" db="EMBL/GenBank/DDBJ databases">
        <title>Archaea genome.</title>
        <authorList>
            <person name="Kajale S."/>
            <person name="Shouche Y."/>
            <person name="Deshpande N."/>
            <person name="Sharma A."/>
        </authorList>
    </citation>
    <scope>NUCLEOTIDE SEQUENCE [LARGE SCALE GENOMIC DNA]</scope>
    <source>
        <strain evidence="2 3">ESP3B_9</strain>
    </source>
</reference>
<comment type="caution">
    <text evidence="2">The sequence shown here is derived from an EMBL/GenBank/DDBJ whole genome shotgun (WGS) entry which is preliminary data.</text>
</comment>
<protein>
    <submittedName>
        <fullName evidence="2">Uncharacterized protein</fullName>
    </submittedName>
</protein>
<dbReference type="EMBL" id="VTAW01000001">
    <property type="protein sequence ID" value="TYT63898.1"/>
    <property type="molecule type" value="Genomic_DNA"/>
</dbReference>
<evidence type="ECO:0000313" key="3">
    <source>
        <dbReference type="Proteomes" id="UP000324104"/>
    </source>
</evidence>
<dbReference type="AlphaFoldDB" id="A0A5D5APW5"/>
<dbReference type="Proteomes" id="UP000324104">
    <property type="component" value="Unassembled WGS sequence"/>
</dbReference>
<dbReference type="RefSeq" id="WP_149079705.1">
    <property type="nucleotide sequence ID" value="NZ_VTAW01000001.1"/>
</dbReference>
<name>A0A5D5APW5_9EURY</name>
<evidence type="ECO:0000256" key="1">
    <source>
        <dbReference type="SAM" id="MobiDB-lite"/>
    </source>
</evidence>
<accession>A0A5D5APW5</accession>
<evidence type="ECO:0000313" key="2">
    <source>
        <dbReference type="EMBL" id="TYT63898.1"/>
    </source>
</evidence>
<gene>
    <name evidence="2" type="ORF">FYC77_01395</name>
</gene>
<organism evidence="2 3">
    <name type="scientific">Natrialba swarupiae</name>
    <dbReference type="NCBI Taxonomy" id="2448032"/>
    <lineage>
        <taxon>Archaea</taxon>
        <taxon>Methanobacteriati</taxon>
        <taxon>Methanobacteriota</taxon>
        <taxon>Stenosarchaea group</taxon>
        <taxon>Halobacteria</taxon>
        <taxon>Halobacteriales</taxon>
        <taxon>Natrialbaceae</taxon>
        <taxon>Natrialba</taxon>
    </lineage>
</organism>
<feature type="compositionally biased region" description="Basic and acidic residues" evidence="1">
    <location>
        <begin position="30"/>
        <end position="50"/>
    </location>
</feature>
<feature type="region of interest" description="Disordered" evidence="1">
    <location>
        <begin position="26"/>
        <end position="50"/>
    </location>
</feature>
<sequence length="252" mass="26607">MAPSRRTILRSTTGIGLTTTGLSVSALASDDDHASEPNESHTGGDPEASWRCDDVHASLELFDGRAIAAGRVTTPTPCHEPVLADVESGDDSLSVTIDSERADGRGCPDVISCADYEEPFALPDSGGYTGLSVVHASVGDDVPVLEATVSSRETDCDPRYERTEDERTTVEIDGNAVRFAGRIVAPTPCHEVVFRAVDYDGDDVTVDIGLASTLEDGQLCPQAITCFAYRGVVRLHEGASIDDATIAHADAE</sequence>
<proteinExistence type="predicted"/>